<keyword evidence="1" id="KW-0732">Signal</keyword>
<comment type="caution">
    <text evidence="2">The sequence shown here is derived from an EMBL/GenBank/DDBJ whole genome shotgun (WGS) entry which is preliminary data.</text>
</comment>
<proteinExistence type="predicted"/>
<evidence type="ECO:0000313" key="3">
    <source>
        <dbReference type="Proteomes" id="UP000463051"/>
    </source>
</evidence>
<dbReference type="EMBL" id="WJXB01000007">
    <property type="protein sequence ID" value="MRN55139.1"/>
    <property type="molecule type" value="Genomic_DNA"/>
</dbReference>
<protein>
    <submittedName>
        <fullName evidence="2">Uncharacterized protein</fullName>
    </submittedName>
</protein>
<dbReference type="RefSeq" id="WP_154120642.1">
    <property type="nucleotide sequence ID" value="NZ_WJXB01000007.1"/>
</dbReference>
<reference evidence="2 3" key="1">
    <citation type="submission" date="2019-11" db="EMBL/GenBank/DDBJ databases">
        <title>Paenibacillus monticola sp. nov., a novel PGPR strain isolated from mountain sample in China.</title>
        <authorList>
            <person name="Zhao Q."/>
            <person name="Li H.-P."/>
            <person name="Zhang J.-L."/>
        </authorList>
    </citation>
    <scope>NUCLEOTIDE SEQUENCE [LARGE SCALE GENOMIC DNA]</scope>
    <source>
        <strain evidence="2 3">LC-T2</strain>
    </source>
</reference>
<name>A0A7X2H7T8_9BACL</name>
<gene>
    <name evidence="2" type="ORF">GJB61_19345</name>
</gene>
<dbReference type="Proteomes" id="UP000463051">
    <property type="component" value="Unassembled WGS sequence"/>
</dbReference>
<feature type="chain" id="PRO_5030543793" evidence="1">
    <location>
        <begin position="29"/>
        <end position="872"/>
    </location>
</feature>
<evidence type="ECO:0000256" key="1">
    <source>
        <dbReference type="SAM" id="SignalP"/>
    </source>
</evidence>
<accession>A0A7X2H7T8</accession>
<organism evidence="2 3">
    <name type="scientific">Paenibacillus monticola</name>
    <dbReference type="NCBI Taxonomy" id="2666075"/>
    <lineage>
        <taxon>Bacteria</taxon>
        <taxon>Bacillati</taxon>
        <taxon>Bacillota</taxon>
        <taxon>Bacilli</taxon>
        <taxon>Bacillales</taxon>
        <taxon>Paenibacillaceae</taxon>
        <taxon>Paenibacillus</taxon>
    </lineage>
</organism>
<sequence>MRKYRNTYVALLLSTFVISQLSVYPAFAAPAAAGNAGSTISAVTSATPKNLGTIPLGAGVQATVENVNIWPQAGGNILTYTLNYSNAGGSNANLIHYFSRVVTSGGSVIPGNPVTADALKNKVVSKQTERVTYYVNIGKVNSLKGLKITMYIWDAKSKGYLRHAGTISLPANYSPSAASGQRENISINNIPVAAASESMQIYKYGGKVYAKVGINFSNQGNKVLVDPGYTAYLMSASGTAFELALDNSQAGYKIQPQEKKTIYYLTEIPPYLKIENMKVQYVQKDETLKLDLPMSSYKLPAATTPDLNVGKGVVKKIGVNNNTIELQLTSANVYPEDNTGIWTFQFRLKNAGKTAVVLPSYELSVRTAGGTTFPISAKGVSGASLKPLEEKVVQLTAQVPLEVEQNTLKLQMIEAVSSDISSAPAASADGESPGAVNAAGSSSAGSAVSSGATAKLSVPVAYFAIPYTLRADTQKGLNYWMTNQYGTFGYSLLSLQRFPWKDDDILIAKVNIINTQSVNLTLPDLKGALKVDNDDLTTSTELFMDKEHSIIAPGESAEIYVLSKVPYTTDFRTMRVNLYSVVKEENVPFLSLSTSSVMDAVNKIELGGSYSIVGKGKNAKVQENKTTIYEGVNTNIVYTELFLNSEEKRQSKMARLQAYYKTEDGQLYEATSIQPDMAATPGGKQLITFWAKLPKSVGTANVRLYLGPGITGNKLTEPGQEANGFINIASMDLNPQVITPNNNLSKVTLYPYTLSVLNSDGRITYGSDTISIAMNYNLLRDLSYEVGTFNHKLVLRMTDPYGQSQEKSLTIGTELTEGNNNSYAVSFSNNMYKKLSGGTYRIELYDEFQGERIELASQVYTLLVERTPVTEK</sequence>
<keyword evidence="3" id="KW-1185">Reference proteome</keyword>
<dbReference type="AlphaFoldDB" id="A0A7X2H7T8"/>
<feature type="signal peptide" evidence="1">
    <location>
        <begin position="1"/>
        <end position="28"/>
    </location>
</feature>
<evidence type="ECO:0000313" key="2">
    <source>
        <dbReference type="EMBL" id="MRN55139.1"/>
    </source>
</evidence>